<dbReference type="STRING" id="452589.G9P8U1"/>
<evidence type="ECO:0000313" key="2">
    <source>
        <dbReference type="EMBL" id="EHK41813.1"/>
    </source>
</evidence>
<dbReference type="OrthoDB" id="2142040at2759"/>
<proteinExistence type="predicted"/>
<organism evidence="2 3">
    <name type="scientific">Hypocrea atroviridis (strain ATCC 20476 / IMI 206040)</name>
    <name type="common">Trichoderma atroviride</name>
    <dbReference type="NCBI Taxonomy" id="452589"/>
    <lineage>
        <taxon>Eukaryota</taxon>
        <taxon>Fungi</taxon>
        <taxon>Dikarya</taxon>
        <taxon>Ascomycota</taxon>
        <taxon>Pezizomycotina</taxon>
        <taxon>Sordariomycetes</taxon>
        <taxon>Hypocreomycetidae</taxon>
        <taxon>Hypocreales</taxon>
        <taxon>Hypocreaceae</taxon>
        <taxon>Trichoderma</taxon>
    </lineage>
</organism>
<name>G9P8U1_HYPAI</name>
<keyword evidence="3" id="KW-1185">Reference proteome</keyword>
<dbReference type="Proteomes" id="UP000005426">
    <property type="component" value="Unassembled WGS sequence"/>
</dbReference>
<dbReference type="AlphaFoldDB" id="G9P8U1"/>
<comment type="caution">
    <text evidence="2">The sequence shown here is derived from an EMBL/GenBank/DDBJ whole genome shotgun (WGS) entry which is preliminary data.</text>
</comment>
<feature type="region of interest" description="Disordered" evidence="1">
    <location>
        <begin position="334"/>
        <end position="354"/>
    </location>
</feature>
<dbReference type="PANTHER" id="PTHR34706:SF3">
    <property type="entry name" value="ANKYRIN REPEAT PROTEIN (AFU_ORTHOLOGUE AFUA_7G06200)"/>
    <property type="match status" value="1"/>
</dbReference>
<dbReference type="PANTHER" id="PTHR34706">
    <property type="entry name" value="SLR1338 PROTEIN"/>
    <property type="match status" value="1"/>
</dbReference>
<evidence type="ECO:0000256" key="1">
    <source>
        <dbReference type="SAM" id="MobiDB-lite"/>
    </source>
</evidence>
<feature type="region of interest" description="Disordered" evidence="1">
    <location>
        <begin position="747"/>
        <end position="856"/>
    </location>
</feature>
<gene>
    <name evidence="2" type="ORF">TRIATDRAFT_84408</name>
</gene>
<reference evidence="2 3" key="1">
    <citation type="journal article" date="2011" name="Genome Biol.">
        <title>Comparative genome sequence analysis underscores mycoparasitism as the ancestral life style of Trichoderma.</title>
        <authorList>
            <person name="Kubicek C.P."/>
            <person name="Herrera-Estrella A."/>
            <person name="Seidl-Seiboth V."/>
            <person name="Martinez D.A."/>
            <person name="Druzhinina I.S."/>
            <person name="Thon M."/>
            <person name="Zeilinger S."/>
            <person name="Casas-Flores S."/>
            <person name="Horwitz B.A."/>
            <person name="Mukherjee P.K."/>
            <person name="Mukherjee M."/>
            <person name="Kredics L."/>
            <person name="Alcaraz L.D."/>
            <person name="Aerts A."/>
            <person name="Antal Z."/>
            <person name="Atanasova L."/>
            <person name="Cervantes-Badillo M.G."/>
            <person name="Challacombe J."/>
            <person name="Chertkov O."/>
            <person name="McCluskey K."/>
            <person name="Coulpier F."/>
            <person name="Deshpande N."/>
            <person name="von Doehren H."/>
            <person name="Ebbole D.J."/>
            <person name="Esquivel-Naranjo E.U."/>
            <person name="Fekete E."/>
            <person name="Flipphi M."/>
            <person name="Glaser F."/>
            <person name="Gomez-Rodriguez E.Y."/>
            <person name="Gruber S."/>
            <person name="Han C."/>
            <person name="Henrissat B."/>
            <person name="Hermosa R."/>
            <person name="Hernandez-Onate M."/>
            <person name="Karaffa L."/>
            <person name="Kosti I."/>
            <person name="Le Crom S."/>
            <person name="Lindquist E."/>
            <person name="Lucas S."/>
            <person name="Luebeck M."/>
            <person name="Luebeck P.S."/>
            <person name="Margeot A."/>
            <person name="Metz B."/>
            <person name="Misra M."/>
            <person name="Nevalainen H."/>
            <person name="Omann M."/>
            <person name="Packer N."/>
            <person name="Perrone G."/>
            <person name="Uresti-Rivera E.E."/>
            <person name="Salamov A."/>
            <person name="Schmoll M."/>
            <person name="Seiboth B."/>
            <person name="Shapiro H."/>
            <person name="Sukno S."/>
            <person name="Tamayo-Ramos J.A."/>
            <person name="Tisch D."/>
            <person name="Wiest A."/>
            <person name="Wilkinson H.H."/>
            <person name="Zhang M."/>
            <person name="Coutinho P.M."/>
            <person name="Kenerley C.M."/>
            <person name="Monte E."/>
            <person name="Baker S.E."/>
            <person name="Grigoriev I.V."/>
        </authorList>
    </citation>
    <scope>NUCLEOTIDE SEQUENCE [LARGE SCALE GENOMIC DNA]</scope>
    <source>
        <strain evidence="3">ATCC 20476 / IMI 206040</strain>
    </source>
</reference>
<protein>
    <submittedName>
        <fullName evidence="2">Uncharacterized protein</fullName>
    </submittedName>
</protein>
<dbReference type="HOGENOM" id="CLU_279661_0_0_1"/>
<evidence type="ECO:0000313" key="3">
    <source>
        <dbReference type="Proteomes" id="UP000005426"/>
    </source>
</evidence>
<feature type="compositionally biased region" description="Basic and acidic residues" evidence="1">
    <location>
        <begin position="829"/>
        <end position="856"/>
    </location>
</feature>
<feature type="compositionally biased region" description="Low complexity" evidence="1">
    <location>
        <begin position="796"/>
        <end position="818"/>
    </location>
</feature>
<accession>G9P8U1</accession>
<sequence length="1126" mass="126669">MAKAQGQISQIFPEYILRDKSRACKQRFKECFQIPGLGYDDWLEQRCAEFNWWMSGLNADKRGPESLDAKLKLRPDVMEIISTALDGLEGSLSSYYGIGRVISLSILHPQCDKGFDSLTSGSGLAKLSSQLPDGKSTGISEAIGQSMYSADVERSPSPWSDMSDSSHNYTTSATSGYGIYYEPRVYIVTNLEILIRIHTAIKRSSLKFSNQRADEALKQADEFYQRQKAASGEHSALQGQNGEHERFRRYLTKLVLWNGYTQSLIQRMNFRIAKLDKAFKSKDKNCSQILLQEKKLLVIFRAYFQDPARLTTIQRRLINANVIRRNRLIYASSATKHPSQVKEENQKPPKPSDVVHQSVTVNRAKTVLTSSQLQPQLIEPDELTKGSKKTIESLVVQPATATDSRFTVTGALAPPSVNKSAETKFSARVDYLDYPKCPVQHGQFPCPYCSTILTDEYTEKAEWRRRGHVAQDLCAYICVFEDCNSPDDMFPSTYEWMSHMSRFHSAIDWVCTVCAKHSASSIRDDSVLSFPSSALLKEHILTSHPILDPAELDLLVEASKRTLEIQRVRCPLCRVGLVTLEYDDEDGISGMTSIPPTGQEIGLIRLEEDEHIATHIHEFALQSLPYRQEATSEGSQVSLSQSHPQFTFQDLKSPQATKYMERASAEQPPLYHHLEDVKTFGGEDVDTFAISLNKCRVTVSQVGDLTLDDITKEALRYQLLNDLNHSNEILQQAFTSTLDTSIGQGEEVQAKNPQTDNAQIKDAKPQEHEEKVSKNRGVEPKEQERKKVRRREPESEPASETAQVPNTKTSTTNSTFKPPATQSSVTKGNGRESDGVKSDLEYPDLKSSKHTESPIVDKEKGLATTDTPISDGPRFSTPQDIQENINGFIRKADLGSFFPNESTYIPTVTNNAFEFKNNKDNLLNRDIDIQGVTRLNLYQPVLYCDDSSSMKASTRVDDQKDMVRRVTRISTFLVPPGHGTSLQFINHVRDIHDNKLSQREVKAIMNSVKPTGHTKIGTNLKKKILQPLVYDVINNKGIIERPILVSCITGGCLSREPVDQFKETILECIRILKENGYPPSTIKFQVSQIGNSSRADKYLKQLQHDDDLKGVVYCTALSYYLQYDFG</sequence>
<feature type="compositionally biased region" description="Basic and acidic residues" evidence="1">
    <location>
        <begin position="759"/>
        <end position="785"/>
    </location>
</feature>
<dbReference type="eggNOG" id="KOG4177">
    <property type="taxonomic scope" value="Eukaryota"/>
</dbReference>
<dbReference type="EMBL" id="ABDG02000027">
    <property type="protein sequence ID" value="EHK41813.1"/>
    <property type="molecule type" value="Genomic_DNA"/>
</dbReference>